<organism evidence="1 2">
    <name type="scientific">Saccharopolyspora dendranthemae</name>
    <dbReference type="NCBI Taxonomy" id="1181886"/>
    <lineage>
        <taxon>Bacteria</taxon>
        <taxon>Bacillati</taxon>
        <taxon>Actinomycetota</taxon>
        <taxon>Actinomycetes</taxon>
        <taxon>Pseudonocardiales</taxon>
        <taxon>Pseudonocardiaceae</taxon>
        <taxon>Saccharopolyspora</taxon>
    </lineage>
</organism>
<protein>
    <submittedName>
        <fullName evidence="1">Uncharacterized protein</fullName>
    </submittedName>
</protein>
<evidence type="ECO:0000313" key="1">
    <source>
        <dbReference type="EMBL" id="TWF95397.1"/>
    </source>
</evidence>
<comment type="caution">
    <text evidence="1">The sequence shown here is derived from an EMBL/GenBank/DDBJ whole genome shotgun (WGS) entry which is preliminary data.</text>
</comment>
<reference evidence="1 2" key="1">
    <citation type="submission" date="2019-06" db="EMBL/GenBank/DDBJ databases">
        <title>Sequencing the genomes of 1000 actinobacteria strains.</title>
        <authorList>
            <person name="Klenk H.-P."/>
        </authorList>
    </citation>
    <scope>NUCLEOTIDE SEQUENCE [LARGE SCALE GENOMIC DNA]</scope>
    <source>
        <strain evidence="1 2">DSM 46699</strain>
    </source>
</reference>
<dbReference type="Proteomes" id="UP000316184">
    <property type="component" value="Unassembled WGS sequence"/>
</dbReference>
<accession>A0A561U7R2</accession>
<sequence length="90" mass="10147">MLPTSAAGKIMKTDLRRRIRGHLRQRRFATTGHGDHVITELLRIGLGHDDILPSKAEASHIGCQPNPVQTLPFGSETLWCQSEFVIRTRF</sequence>
<keyword evidence="2" id="KW-1185">Reference proteome</keyword>
<name>A0A561U7R2_9PSEU</name>
<evidence type="ECO:0000313" key="2">
    <source>
        <dbReference type="Proteomes" id="UP000316184"/>
    </source>
</evidence>
<proteinExistence type="predicted"/>
<gene>
    <name evidence="1" type="ORF">FHU35_12392</name>
</gene>
<dbReference type="AlphaFoldDB" id="A0A561U7R2"/>
<dbReference type="EMBL" id="VIWX01000002">
    <property type="protein sequence ID" value="TWF95397.1"/>
    <property type="molecule type" value="Genomic_DNA"/>
</dbReference>